<proteinExistence type="predicted"/>
<evidence type="ECO:0000313" key="2">
    <source>
        <dbReference type="EMBL" id="KAK7337559.1"/>
    </source>
</evidence>
<feature type="compositionally biased region" description="Polar residues" evidence="1">
    <location>
        <begin position="1"/>
        <end position="26"/>
    </location>
</feature>
<evidence type="ECO:0000256" key="1">
    <source>
        <dbReference type="SAM" id="MobiDB-lite"/>
    </source>
</evidence>
<evidence type="ECO:0000313" key="3">
    <source>
        <dbReference type="Proteomes" id="UP001367508"/>
    </source>
</evidence>
<comment type="caution">
    <text evidence="2">The sequence shown here is derived from an EMBL/GenBank/DDBJ whole genome shotgun (WGS) entry which is preliminary data.</text>
</comment>
<organism evidence="2 3">
    <name type="scientific">Canavalia gladiata</name>
    <name type="common">Sword bean</name>
    <name type="synonym">Dolichos gladiatus</name>
    <dbReference type="NCBI Taxonomy" id="3824"/>
    <lineage>
        <taxon>Eukaryota</taxon>
        <taxon>Viridiplantae</taxon>
        <taxon>Streptophyta</taxon>
        <taxon>Embryophyta</taxon>
        <taxon>Tracheophyta</taxon>
        <taxon>Spermatophyta</taxon>
        <taxon>Magnoliopsida</taxon>
        <taxon>eudicotyledons</taxon>
        <taxon>Gunneridae</taxon>
        <taxon>Pentapetalae</taxon>
        <taxon>rosids</taxon>
        <taxon>fabids</taxon>
        <taxon>Fabales</taxon>
        <taxon>Fabaceae</taxon>
        <taxon>Papilionoideae</taxon>
        <taxon>50 kb inversion clade</taxon>
        <taxon>NPAAA clade</taxon>
        <taxon>indigoferoid/millettioid clade</taxon>
        <taxon>Phaseoleae</taxon>
        <taxon>Canavalia</taxon>
    </lineage>
</organism>
<feature type="compositionally biased region" description="Basic and acidic residues" evidence="1">
    <location>
        <begin position="31"/>
        <end position="54"/>
    </location>
</feature>
<dbReference type="AlphaFoldDB" id="A0AAN9LK94"/>
<gene>
    <name evidence="2" type="ORF">VNO77_18140</name>
</gene>
<reference evidence="2 3" key="1">
    <citation type="submission" date="2024-01" db="EMBL/GenBank/DDBJ databases">
        <title>The genomes of 5 underutilized Papilionoideae crops provide insights into root nodulation and disease resistanc.</title>
        <authorList>
            <person name="Jiang F."/>
        </authorList>
    </citation>
    <scope>NUCLEOTIDE SEQUENCE [LARGE SCALE GENOMIC DNA]</scope>
    <source>
        <strain evidence="2">LVBAO_FW01</strain>
        <tissue evidence="2">Leaves</tissue>
    </source>
</reference>
<sequence length="98" mass="11161">MYSESMSSPTPLTPVFNPTPTATQILNPKPVFDKGEEDRSKPKGKEDAYPEREKHAEEMHIHNLPVEILKSNVWINSIFNPDQQMSFSTEMAKVEMAL</sequence>
<feature type="region of interest" description="Disordered" evidence="1">
    <location>
        <begin position="1"/>
        <end position="54"/>
    </location>
</feature>
<name>A0AAN9LK94_CANGL</name>
<keyword evidence="3" id="KW-1185">Reference proteome</keyword>
<accession>A0AAN9LK94</accession>
<dbReference type="Proteomes" id="UP001367508">
    <property type="component" value="Unassembled WGS sequence"/>
</dbReference>
<protein>
    <submittedName>
        <fullName evidence="2">Uncharacterized protein</fullName>
    </submittedName>
</protein>
<dbReference type="EMBL" id="JAYMYQ010000004">
    <property type="protein sequence ID" value="KAK7337559.1"/>
    <property type="molecule type" value="Genomic_DNA"/>
</dbReference>